<name>A0A3L8DUD4_OOCBI</name>
<gene>
    <name evidence="2" type="ORF">DMN91_004279</name>
</gene>
<dbReference type="Proteomes" id="UP000279307">
    <property type="component" value="Chromosome 4"/>
</dbReference>
<dbReference type="EMBL" id="QOIP01000004">
    <property type="protein sequence ID" value="RLU24070.1"/>
    <property type="molecule type" value="Genomic_DNA"/>
</dbReference>
<protein>
    <recommendedName>
        <fullName evidence="1">Double jelly roll-like domain-containing protein</fullName>
    </recommendedName>
</protein>
<feature type="domain" description="Double jelly roll-like" evidence="1">
    <location>
        <begin position="54"/>
        <end position="217"/>
    </location>
</feature>
<reference evidence="2" key="2">
    <citation type="submission" date="2018-07" db="EMBL/GenBank/DDBJ databases">
        <authorList>
            <person name="Mckenzie S.K."/>
            <person name="Kronauer D.J.C."/>
        </authorList>
    </citation>
    <scope>NUCLEOTIDE SEQUENCE</scope>
    <source>
        <strain evidence="2">Clonal line C1</strain>
    </source>
</reference>
<dbReference type="AlphaFoldDB" id="A0A3L8DUD4"/>
<comment type="caution">
    <text evidence="2">The sequence shown here is derived from an EMBL/GenBank/DDBJ whole genome shotgun (WGS) entry which is preliminary data.</text>
</comment>
<sequence length="230" mass="27010">MPMDVEVTEIGNTKENVTETTKKYENVTRPTIFANVEEIHENITEQSQYIWPPLRTYWAPQLEFNKSTTKHSWAVKTAPQLEKSRYVIFTLQTGRKNVPNEDITVFNDCKLINVKLYLNSECYPYDDMNLDFDRGRSAILYEMYSRFRNAYYRCDYDETVLTTINFLIRGPFVVIDCSRQNESVKSATVDVRLEFDCKENVPDNTTAYCLIIHDRVVEYSSLTNVVRRIT</sequence>
<organism evidence="2">
    <name type="scientific">Ooceraea biroi</name>
    <name type="common">Clonal raider ant</name>
    <name type="synonym">Cerapachys biroi</name>
    <dbReference type="NCBI Taxonomy" id="2015173"/>
    <lineage>
        <taxon>Eukaryota</taxon>
        <taxon>Metazoa</taxon>
        <taxon>Ecdysozoa</taxon>
        <taxon>Arthropoda</taxon>
        <taxon>Hexapoda</taxon>
        <taxon>Insecta</taxon>
        <taxon>Pterygota</taxon>
        <taxon>Neoptera</taxon>
        <taxon>Endopterygota</taxon>
        <taxon>Hymenoptera</taxon>
        <taxon>Apocrita</taxon>
        <taxon>Aculeata</taxon>
        <taxon>Formicoidea</taxon>
        <taxon>Formicidae</taxon>
        <taxon>Dorylinae</taxon>
        <taxon>Ooceraea</taxon>
    </lineage>
</organism>
<dbReference type="PANTHER" id="PTHR36159">
    <property type="entry name" value="PROTEIN CBG23766"/>
    <property type="match status" value="1"/>
</dbReference>
<proteinExistence type="predicted"/>
<evidence type="ECO:0000313" key="2">
    <source>
        <dbReference type="EMBL" id="RLU24070.1"/>
    </source>
</evidence>
<dbReference type="OrthoDB" id="7555326at2759"/>
<dbReference type="PANTHER" id="PTHR36159:SF1">
    <property type="entry name" value="RETROVIRUS-RELATED POL POLYPROTEIN FROM TRANSPOSON 412-LIKE PROTEIN"/>
    <property type="match status" value="1"/>
</dbReference>
<accession>A0A3L8DUD4</accession>
<evidence type="ECO:0000259" key="1">
    <source>
        <dbReference type="Pfam" id="PF21738"/>
    </source>
</evidence>
<dbReference type="Pfam" id="PF21738">
    <property type="entry name" value="DJR-like_dom"/>
    <property type="match status" value="1"/>
</dbReference>
<reference evidence="2" key="1">
    <citation type="journal article" date="2018" name="Genome Res.">
        <title>The genomic architecture and molecular evolution of ant odorant receptors.</title>
        <authorList>
            <person name="McKenzie S.K."/>
            <person name="Kronauer D.J.C."/>
        </authorList>
    </citation>
    <scope>NUCLEOTIDE SEQUENCE [LARGE SCALE GENOMIC DNA]</scope>
    <source>
        <strain evidence="2">Clonal line C1</strain>
    </source>
</reference>
<dbReference type="InterPro" id="IPR049512">
    <property type="entry name" value="DJR-like_dom"/>
</dbReference>